<dbReference type="OrthoDB" id="9800865at2"/>
<evidence type="ECO:0000259" key="4">
    <source>
        <dbReference type="Pfam" id="PF01872"/>
    </source>
</evidence>
<evidence type="ECO:0000313" key="6">
    <source>
        <dbReference type="Proteomes" id="UP000289411"/>
    </source>
</evidence>
<keyword evidence="3" id="KW-0560">Oxidoreductase</keyword>
<keyword evidence="6" id="KW-1185">Reference proteome</keyword>
<dbReference type="RefSeq" id="WP_129219907.1">
    <property type="nucleotide sequence ID" value="NZ_QYBC01000011.1"/>
</dbReference>
<dbReference type="InterPro" id="IPR024072">
    <property type="entry name" value="DHFR-like_dom_sf"/>
</dbReference>
<feature type="domain" description="Bacterial bifunctional deaminase-reductase C-terminal" evidence="4">
    <location>
        <begin position="3"/>
        <end position="217"/>
    </location>
</feature>
<name>A0A4Q2RAU5_9HYPH</name>
<comment type="pathway">
    <text evidence="1">Cofactor biosynthesis; riboflavin biosynthesis.</text>
</comment>
<keyword evidence="2" id="KW-0521">NADP</keyword>
<organism evidence="5 6">
    <name type="scientific">Lichenibacterium ramalinae</name>
    <dbReference type="NCBI Taxonomy" id="2316527"/>
    <lineage>
        <taxon>Bacteria</taxon>
        <taxon>Pseudomonadati</taxon>
        <taxon>Pseudomonadota</taxon>
        <taxon>Alphaproteobacteria</taxon>
        <taxon>Hyphomicrobiales</taxon>
        <taxon>Lichenihabitantaceae</taxon>
        <taxon>Lichenibacterium</taxon>
    </lineage>
</organism>
<dbReference type="Pfam" id="PF01872">
    <property type="entry name" value="RibD_C"/>
    <property type="match status" value="1"/>
</dbReference>
<dbReference type="PANTHER" id="PTHR38011">
    <property type="entry name" value="DIHYDROFOLATE REDUCTASE FAMILY PROTEIN (AFU_ORTHOLOGUE AFUA_8G06820)"/>
    <property type="match status" value="1"/>
</dbReference>
<evidence type="ECO:0000256" key="2">
    <source>
        <dbReference type="ARBA" id="ARBA00022857"/>
    </source>
</evidence>
<dbReference type="InterPro" id="IPR050765">
    <property type="entry name" value="Riboflavin_Biosynth_HTPR"/>
</dbReference>
<dbReference type="GO" id="GO:0008703">
    <property type="term" value="F:5-amino-6-(5-phosphoribosylamino)uracil reductase activity"/>
    <property type="evidence" value="ECO:0007669"/>
    <property type="project" value="InterPro"/>
</dbReference>
<evidence type="ECO:0000313" key="5">
    <source>
        <dbReference type="EMBL" id="RYB04211.1"/>
    </source>
</evidence>
<dbReference type="InterPro" id="IPR002734">
    <property type="entry name" value="RibDG_C"/>
</dbReference>
<accession>A0A4Q2RAU5</accession>
<dbReference type="Proteomes" id="UP000289411">
    <property type="component" value="Unassembled WGS sequence"/>
</dbReference>
<dbReference type="GO" id="GO:0009231">
    <property type="term" value="P:riboflavin biosynthetic process"/>
    <property type="evidence" value="ECO:0007669"/>
    <property type="project" value="InterPro"/>
</dbReference>
<sequence length="228" mass="24588">MKPHVTVHMITSVDGRIRTSRWSPFEGRGEYEKVHDLLDGDAWMCGRVTMSGYARGEPYPAAAETLPRTDHIARRDAPGYAVALDASGKLCWGRDAIDADHLVVVVSEDVSDGHLAGLRRDGVSYVFGGRGAIDFARVLETLNREFGIRRLLVEGGGGINGSLLKAGLVDELSLLLAPAVDGLAGGPALFDYDGAAEDETPKGLRLSLVSSQPREGGVMWLRYRVDRG</sequence>
<evidence type="ECO:0000256" key="1">
    <source>
        <dbReference type="ARBA" id="ARBA00005104"/>
    </source>
</evidence>
<reference evidence="5 6" key="2">
    <citation type="submission" date="2019-02" db="EMBL/GenBank/DDBJ databases">
        <title>'Lichenibacterium ramalinii' gen. nov. sp. nov., 'Lichenibacterium minor' gen. nov. sp. nov.</title>
        <authorList>
            <person name="Pankratov T."/>
        </authorList>
    </citation>
    <scope>NUCLEOTIDE SEQUENCE [LARGE SCALE GENOMIC DNA]</scope>
    <source>
        <strain evidence="5 6">RmlP001</strain>
    </source>
</reference>
<dbReference type="Gene3D" id="3.40.430.10">
    <property type="entry name" value="Dihydrofolate Reductase, subunit A"/>
    <property type="match status" value="1"/>
</dbReference>
<comment type="caution">
    <text evidence="5">The sequence shown here is derived from an EMBL/GenBank/DDBJ whole genome shotgun (WGS) entry which is preliminary data.</text>
</comment>
<evidence type="ECO:0000256" key="3">
    <source>
        <dbReference type="ARBA" id="ARBA00023002"/>
    </source>
</evidence>
<protein>
    <submittedName>
        <fullName evidence="5">RibD family protein</fullName>
    </submittedName>
</protein>
<dbReference type="EMBL" id="QYBC01000011">
    <property type="protein sequence ID" value="RYB04211.1"/>
    <property type="molecule type" value="Genomic_DNA"/>
</dbReference>
<dbReference type="SUPFAM" id="SSF53597">
    <property type="entry name" value="Dihydrofolate reductase-like"/>
    <property type="match status" value="1"/>
</dbReference>
<proteinExistence type="predicted"/>
<gene>
    <name evidence="5" type="ORF">D3272_14480</name>
</gene>
<reference evidence="5 6" key="1">
    <citation type="submission" date="2018-09" db="EMBL/GenBank/DDBJ databases">
        <authorList>
            <person name="Grouzdev D.S."/>
            <person name="Krutkina M.S."/>
        </authorList>
    </citation>
    <scope>NUCLEOTIDE SEQUENCE [LARGE SCALE GENOMIC DNA]</scope>
    <source>
        <strain evidence="5 6">RmlP001</strain>
    </source>
</reference>
<dbReference type="PANTHER" id="PTHR38011:SF7">
    <property type="entry name" value="2,5-DIAMINO-6-RIBOSYLAMINO-4(3H)-PYRIMIDINONE 5'-PHOSPHATE REDUCTASE"/>
    <property type="match status" value="1"/>
</dbReference>
<dbReference type="AlphaFoldDB" id="A0A4Q2RAU5"/>